<reference evidence="7 8" key="1">
    <citation type="submission" date="2024-06" db="EMBL/GenBank/DDBJ databases">
        <title>Genomic Encyclopedia of Type Strains, Phase IV (KMG-IV): sequencing the most valuable type-strain genomes for metagenomic binning, comparative biology and taxonomic classification.</title>
        <authorList>
            <person name="Goeker M."/>
        </authorList>
    </citation>
    <scope>NUCLEOTIDE SEQUENCE [LARGE SCALE GENOMIC DNA]</scope>
    <source>
        <strain evidence="7 8">DSM 29492</strain>
    </source>
</reference>
<evidence type="ECO:0000256" key="1">
    <source>
        <dbReference type="ARBA" id="ARBA00000223"/>
    </source>
</evidence>
<evidence type="ECO:0000256" key="2">
    <source>
        <dbReference type="ARBA" id="ARBA00012862"/>
    </source>
</evidence>
<evidence type="ECO:0000256" key="5">
    <source>
        <dbReference type="ARBA" id="ARBA00023277"/>
    </source>
</evidence>
<sequence length="131" mass="14475">MRKTGLLNTAIIKEISAIGHTQYLIIGDAGLPIPKDTLLIDLALKSGVPSFLETAEAVLDEMVVEHCYLADEIKEKNKKLNTEIGKLTENIACDYIMHEELKKMSEYARVIIRTGETSPFANIVLVAGVNF</sequence>
<proteinExistence type="inferred from homology"/>
<evidence type="ECO:0000313" key="7">
    <source>
        <dbReference type="EMBL" id="MET3750812.1"/>
    </source>
</evidence>
<gene>
    <name evidence="6" type="primary">rbsD</name>
    <name evidence="7" type="ORF">ABID24_002065</name>
</gene>
<feature type="binding site" evidence="6">
    <location>
        <position position="28"/>
    </location>
    <ligand>
        <name>substrate</name>
    </ligand>
</feature>
<feature type="binding site" evidence="6">
    <location>
        <begin position="120"/>
        <end position="122"/>
    </location>
    <ligand>
        <name>substrate</name>
    </ligand>
</feature>
<feature type="active site" description="Proton donor" evidence="6">
    <location>
        <position position="20"/>
    </location>
</feature>
<comment type="subcellular location">
    <subcellularLocation>
        <location evidence="6">Cytoplasm</location>
    </subcellularLocation>
</comment>
<keyword evidence="5 6" id="KW-0119">Carbohydrate metabolism</keyword>
<dbReference type="HAMAP" id="MF_01661">
    <property type="entry name" value="D_rib_pyranase"/>
    <property type="match status" value="1"/>
</dbReference>
<keyword evidence="8" id="KW-1185">Reference proteome</keyword>
<dbReference type="RefSeq" id="WP_173753290.1">
    <property type="nucleotide sequence ID" value="NZ_BAABXP010000001.1"/>
</dbReference>
<comment type="caution">
    <text evidence="7">The sequence shown here is derived from an EMBL/GenBank/DDBJ whole genome shotgun (WGS) entry which is preliminary data.</text>
</comment>
<dbReference type="EMBL" id="JBEPMJ010000014">
    <property type="protein sequence ID" value="MET3750812.1"/>
    <property type="molecule type" value="Genomic_DNA"/>
</dbReference>
<feature type="binding site" evidence="6">
    <location>
        <position position="98"/>
    </location>
    <ligand>
        <name>substrate</name>
    </ligand>
</feature>
<evidence type="ECO:0000256" key="4">
    <source>
        <dbReference type="ARBA" id="ARBA00023235"/>
    </source>
</evidence>
<comment type="similarity">
    <text evidence="6">Belongs to the RbsD / FucU family. RbsD subfamily.</text>
</comment>
<evidence type="ECO:0000256" key="3">
    <source>
        <dbReference type="ARBA" id="ARBA00022490"/>
    </source>
</evidence>
<protein>
    <recommendedName>
        <fullName evidence="2 6">D-ribose pyranase</fullName>
        <ecNumber evidence="2 6">5.4.99.62</ecNumber>
    </recommendedName>
</protein>
<dbReference type="EC" id="5.4.99.62" evidence="2 6"/>
<accession>A0ABV2M5Q5</accession>
<dbReference type="SUPFAM" id="SSF102546">
    <property type="entry name" value="RbsD-like"/>
    <property type="match status" value="1"/>
</dbReference>
<dbReference type="InterPro" id="IPR023064">
    <property type="entry name" value="D-ribose_pyranase"/>
</dbReference>
<dbReference type="NCBIfam" id="NF008761">
    <property type="entry name" value="PRK11797.1"/>
    <property type="match status" value="1"/>
</dbReference>
<dbReference type="PANTHER" id="PTHR37831">
    <property type="entry name" value="D-RIBOSE PYRANASE"/>
    <property type="match status" value="1"/>
</dbReference>
<dbReference type="Proteomes" id="UP001549106">
    <property type="component" value="Unassembled WGS sequence"/>
</dbReference>
<dbReference type="InterPro" id="IPR023750">
    <property type="entry name" value="RbsD-like_sf"/>
</dbReference>
<organism evidence="7 8">
    <name type="scientific">Blautia caecimuris</name>
    <dbReference type="NCBI Taxonomy" id="1796615"/>
    <lineage>
        <taxon>Bacteria</taxon>
        <taxon>Bacillati</taxon>
        <taxon>Bacillota</taxon>
        <taxon>Clostridia</taxon>
        <taxon>Lachnospirales</taxon>
        <taxon>Lachnospiraceae</taxon>
        <taxon>Blautia</taxon>
    </lineage>
</organism>
<dbReference type="PANTHER" id="PTHR37831:SF1">
    <property type="entry name" value="D-RIBOSE PYRANASE"/>
    <property type="match status" value="1"/>
</dbReference>
<keyword evidence="3 6" id="KW-0963">Cytoplasm</keyword>
<keyword evidence="4 6" id="KW-0413">Isomerase</keyword>
<dbReference type="Gene3D" id="3.40.1650.10">
    <property type="entry name" value="RbsD-like domain"/>
    <property type="match status" value="1"/>
</dbReference>
<comment type="subunit">
    <text evidence="6">Homodecamer.</text>
</comment>
<name>A0ABV2M5Q5_9FIRM</name>
<comment type="function">
    <text evidence="6">Catalyzes the interconversion of beta-pyran and beta-furan forms of D-ribose.</text>
</comment>
<dbReference type="InterPro" id="IPR007721">
    <property type="entry name" value="RbsD_FucU"/>
</dbReference>
<evidence type="ECO:0000313" key="8">
    <source>
        <dbReference type="Proteomes" id="UP001549106"/>
    </source>
</evidence>
<dbReference type="GO" id="GO:0062193">
    <property type="term" value="F:D-ribose pyranase activity"/>
    <property type="evidence" value="ECO:0007669"/>
    <property type="project" value="UniProtKB-EC"/>
</dbReference>
<comment type="pathway">
    <text evidence="6">Carbohydrate metabolism; D-ribose degradation; D-ribose 5-phosphate from beta-D-ribopyranose: step 1/2.</text>
</comment>
<evidence type="ECO:0000256" key="6">
    <source>
        <dbReference type="HAMAP-Rule" id="MF_01661"/>
    </source>
</evidence>
<comment type="catalytic activity">
    <reaction evidence="1 6">
        <text>beta-D-ribopyranose = beta-D-ribofuranose</text>
        <dbReference type="Rhea" id="RHEA:25432"/>
        <dbReference type="ChEBI" id="CHEBI:27476"/>
        <dbReference type="ChEBI" id="CHEBI:47002"/>
        <dbReference type="EC" id="5.4.99.62"/>
    </reaction>
</comment>
<dbReference type="Pfam" id="PF05025">
    <property type="entry name" value="RbsD_FucU"/>
    <property type="match status" value="1"/>
</dbReference>